<protein>
    <submittedName>
        <fullName evidence="10">Uncharacterized protein</fullName>
    </submittedName>
</protein>
<sequence>MSTVESSGSALSRQRPETVTSGPRGWLLCGLSSPCPISASPSSPTQNQKHRESSPGHRRLGECCRRPFSRSLPDALLTFMSCSAVASDGIALHFPTPSRAGPSAEEEVSAHRRVQKVSLAAELLDSKKVAMLKFTGFKLLNNISDSGKAFLMILVSDILLGLLFQDVQSFMYFRTETCRHQKREA</sequence>
<dbReference type="AlphaFoldDB" id="A0A804RBH5"/>
<keyword evidence="5" id="KW-1133">Transmembrane helix</keyword>
<keyword evidence="7" id="KW-0472">Membrane</keyword>
<evidence type="ECO:0000313" key="10">
    <source>
        <dbReference type="EnsemblPlants" id="Zm00001eb404230_P001"/>
    </source>
</evidence>
<keyword evidence="11" id="KW-1185">Reference proteome</keyword>
<dbReference type="EnsemblPlants" id="Zm00001eb404230_T001">
    <property type="protein sequence ID" value="Zm00001eb404230_P001"/>
    <property type="gene ID" value="Zm00001eb404230"/>
</dbReference>
<evidence type="ECO:0000256" key="9">
    <source>
        <dbReference type="SAM" id="MobiDB-lite"/>
    </source>
</evidence>
<keyword evidence="6" id="KW-0406">Ion transport</keyword>
<evidence type="ECO:0000256" key="7">
    <source>
        <dbReference type="ARBA" id="ARBA00023136"/>
    </source>
</evidence>
<proteinExistence type="inferred from homology"/>
<feature type="region of interest" description="Disordered" evidence="9">
    <location>
        <begin position="37"/>
        <end position="62"/>
    </location>
</feature>
<evidence type="ECO:0000256" key="6">
    <source>
        <dbReference type="ARBA" id="ARBA00023065"/>
    </source>
</evidence>
<organism evidence="10 11">
    <name type="scientific">Zea mays</name>
    <name type="common">Maize</name>
    <dbReference type="NCBI Taxonomy" id="4577"/>
    <lineage>
        <taxon>Eukaryota</taxon>
        <taxon>Viridiplantae</taxon>
        <taxon>Streptophyta</taxon>
        <taxon>Embryophyta</taxon>
        <taxon>Tracheophyta</taxon>
        <taxon>Spermatophyta</taxon>
        <taxon>Magnoliopsida</taxon>
        <taxon>Liliopsida</taxon>
        <taxon>Poales</taxon>
        <taxon>Poaceae</taxon>
        <taxon>PACMAD clade</taxon>
        <taxon>Panicoideae</taxon>
        <taxon>Andropogonodae</taxon>
        <taxon>Andropogoneae</taxon>
        <taxon>Tripsacinae</taxon>
        <taxon>Zea</taxon>
    </lineage>
</organism>
<feature type="region of interest" description="Disordered" evidence="9">
    <location>
        <begin position="1"/>
        <end position="24"/>
    </location>
</feature>
<dbReference type="Gramene" id="Zm00001eb404230_T001">
    <property type="protein sequence ID" value="Zm00001eb404230_P001"/>
    <property type="gene ID" value="Zm00001eb404230"/>
</dbReference>
<reference evidence="10" key="3">
    <citation type="submission" date="2021-05" db="UniProtKB">
        <authorList>
            <consortium name="EnsemblPlants"/>
        </authorList>
    </citation>
    <scope>IDENTIFICATION</scope>
    <source>
        <strain evidence="10">cv. B73</strain>
    </source>
</reference>
<dbReference type="Proteomes" id="UP000007305">
    <property type="component" value="Chromosome 9"/>
</dbReference>
<feature type="compositionally biased region" description="Basic and acidic residues" evidence="9">
    <location>
        <begin position="49"/>
        <end position="62"/>
    </location>
</feature>
<dbReference type="GO" id="GO:1902600">
    <property type="term" value="P:proton transmembrane transport"/>
    <property type="evidence" value="ECO:0007669"/>
    <property type="project" value="UniProtKB-KW"/>
</dbReference>
<comment type="similarity">
    <text evidence="8">Belongs to the CemA family.</text>
</comment>
<accession>A0A804RBH5</accession>
<keyword evidence="2" id="KW-0813">Transport</keyword>
<comment type="subcellular location">
    <subcellularLocation>
        <location evidence="1">Membrane</location>
        <topology evidence="1">Multi-pass membrane protein</topology>
    </subcellularLocation>
</comment>
<evidence type="ECO:0000256" key="2">
    <source>
        <dbReference type="ARBA" id="ARBA00022448"/>
    </source>
</evidence>
<reference evidence="11" key="1">
    <citation type="journal article" date="2009" name="Science">
        <title>The B73 maize genome: complexity, diversity, and dynamics.</title>
        <authorList>
            <person name="Schnable P.S."/>
            <person name="Ware D."/>
            <person name="Fulton R.S."/>
            <person name="Stein J.C."/>
            <person name="Wei F."/>
            <person name="Pasternak S."/>
            <person name="Liang C."/>
            <person name="Zhang J."/>
            <person name="Fulton L."/>
            <person name="Graves T.A."/>
            <person name="Minx P."/>
            <person name="Reily A.D."/>
            <person name="Courtney L."/>
            <person name="Kruchowski S.S."/>
            <person name="Tomlinson C."/>
            <person name="Strong C."/>
            <person name="Delehaunty K."/>
            <person name="Fronick C."/>
            <person name="Courtney B."/>
            <person name="Rock S.M."/>
            <person name="Belter E."/>
            <person name="Du F."/>
            <person name="Kim K."/>
            <person name="Abbott R.M."/>
            <person name="Cotton M."/>
            <person name="Levy A."/>
            <person name="Marchetto P."/>
            <person name="Ochoa K."/>
            <person name="Jackson S.M."/>
            <person name="Gillam B."/>
            <person name="Chen W."/>
            <person name="Yan L."/>
            <person name="Higginbotham J."/>
            <person name="Cardenas M."/>
            <person name="Waligorski J."/>
            <person name="Applebaum E."/>
            <person name="Phelps L."/>
            <person name="Falcone J."/>
            <person name="Kanchi K."/>
            <person name="Thane T."/>
            <person name="Scimone A."/>
            <person name="Thane N."/>
            <person name="Henke J."/>
            <person name="Wang T."/>
            <person name="Ruppert J."/>
            <person name="Shah N."/>
            <person name="Rotter K."/>
            <person name="Hodges J."/>
            <person name="Ingenthron E."/>
            <person name="Cordes M."/>
            <person name="Kohlberg S."/>
            <person name="Sgro J."/>
            <person name="Delgado B."/>
            <person name="Mead K."/>
            <person name="Chinwalla A."/>
            <person name="Leonard S."/>
            <person name="Crouse K."/>
            <person name="Collura K."/>
            <person name="Kudrna D."/>
            <person name="Currie J."/>
            <person name="He R."/>
            <person name="Angelova A."/>
            <person name="Rajasekar S."/>
            <person name="Mueller T."/>
            <person name="Lomeli R."/>
            <person name="Scara G."/>
            <person name="Ko A."/>
            <person name="Delaney K."/>
            <person name="Wissotski M."/>
            <person name="Lopez G."/>
            <person name="Campos D."/>
            <person name="Braidotti M."/>
            <person name="Ashley E."/>
            <person name="Golser W."/>
            <person name="Kim H."/>
            <person name="Lee S."/>
            <person name="Lin J."/>
            <person name="Dujmic Z."/>
            <person name="Kim W."/>
            <person name="Talag J."/>
            <person name="Zuccolo A."/>
            <person name="Fan C."/>
            <person name="Sebastian A."/>
            <person name="Kramer M."/>
            <person name="Spiegel L."/>
            <person name="Nascimento L."/>
            <person name="Zutavern T."/>
            <person name="Miller B."/>
            <person name="Ambroise C."/>
            <person name="Muller S."/>
            <person name="Spooner W."/>
            <person name="Narechania A."/>
            <person name="Ren L."/>
            <person name="Wei S."/>
            <person name="Kumari S."/>
            <person name="Faga B."/>
            <person name="Levy M.J."/>
            <person name="McMahan L."/>
            <person name="Van Buren P."/>
            <person name="Vaughn M.W."/>
            <person name="Ying K."/>
            <person name="Yeh C.-T."/>
            <person name="Emrich S.J."/>
            <person name="Jia Y."/>
            <person name="Kalyanaraman A."/>
            <person name="Hsia A.-P."/>
            <person name="Barbazuk W.B."/>
            <person name="Baucom R.S."/>
            <person name="Brutnell T.P."/>
            <person name="Carpita N.C."/>
            <person name="Chaparro C."/>
            <person name="Chia J.-M."/>
            <person name="Deragon J.-M."/>
            <person name="Estill J.C."/>
            <person name="Fu Y."/>
            <person name="Jeddeloh J.A."/>
            <person name="Han Y."/>
            <person name="Lee H."/>
            <person name="Li P."/>
            <person name="Lisch D.R."/>
            <person name="Liu S."/>
            <person name="Liu Z."/>
            <person name="Nagel D.H."/>
            <person name="McCann M.C."/>
            <person name="SanMiguel P."/>
            <person name="Myers A.M."/>
            <person name="Nettleton D."/>
            <person name="Nguyen J."/>
            <person name="Penning B.W."/>
            <person name="Ponnala L."/>
            <person name="Schneider K.L."/>
            <person name="Schwartz D.C."/>
            <person name="Sharma A."/>
            <person name="Soderlund C."/>
            <person name="Springer N.M."/>
            <person name="Sun Q."/>
            <person name="Wang H."/>
            <person name="Waterman M."/>
            <person name="Westerman R."/>
            <person name="Wolfgruber T.K."/>
            <person name="Yang L."/>
            <person name="Yu Y."/>
            <person name="Zhang L."/>
            <person name="Zhou S."/>
            <person name="Zhu Q."/>
            <person name="Bennetzen J.L."/>
            <person name="Dawe R.K."/>
            <person name="Jiang J."/>
            <person name="Jiang N."/>
            <person name="Presting G.G."/>
            <person name="Wessler S.R."/>
            <person name="Aluru S."/>
            <person name="Martienssen R.A."/>
            <person name="Clifton S.W."/>
            <person name="McCombie W.R."/>
            <person name="Wing R.A."/>
            <person name="Wilson R.K."/>
        </authorList>
    </citation>
    <scope>NUCLEOTIDE SEQUENCE [LARGE SCALE GENOMIC DNA]</scope>
    <source>
        <strain evidence="11">cv. B73</strain>
    </source>
</reference>
<keyword evidence="4" id="KW-0375">Hydrogen ion transport</keyword>
<keyword evidence="3" id="KW-0812">Transmembrane</keyword>
<evidence type="ECO:0000256" key="1">
    <source>
        <dbReference type="ARBA" id="ARBA00004141"/>
    </source>
</evidence>
<dbReference type="Pfam" id="PF03040">
    <property type="entry name" value="CemA"/>
    <property type="match status" value="1"/>
</dbReference>
<dbReference type="InterPro" id="IPR004282">
    <property type="entry name" value="CemA"/>
</dbReference>
<name>A0A804RBH5_MAIZE</name>
<feature type="compositionally biased region" description="Polar residues" evidence="9">
    <location>
        <begin position="1"/>
        <end position="21"/>
    </location>
</feature>
<evidence type="ECO:0000256" key="8">
    <source>
        <dbReference type="ARBA" id="ARBA00043980"/>
    </source>
</evidence>
<evidence type="ECO:0000313" key="11">
    <source>
        <dbReference type="Proteomes" id="UP000007305"/>
    </source>
</evidence>
<dbReference type="InParanoid" id="A0A804RBH5"/>
<evidence type="ECO:0000256" key="5">
    <source>
        <dbReference type="ARBA" id="ARBA00022989"/>
    </source>
</evidence>
<evidence type="ECO:0000256" key="3">
    <source>
        <dbReference type="ARBA" id="ARBA00022692"/>
    </source>
</evidence>
<evidence type="ECO:0000256" key="4">
    <source>
        <dbReference type="ARBA" id="ARBA00022781"/>
    </source>
</evidence>
<dbReference type="GO" id="GO:0016020">
    <property type="term" value="C:membrane"/>
    <property type="evidence" value="ECO:0007669"/>
    <property type="project" value="UniProtKB-SubCell"/>
</dbReference>
<reference evidence="10" key="2">
    <citation type="submission" date="2019-07" db="EMBL/GenBank/DDBJ databases">
        <authorList>
            <person name="Seetharam A."/>
            <person name="Woodhouse M."/>
            <person name="Cannon E."/>
        </authorList>
    </citation>
    <scope>NUCLEOTIDE SEQUENCE [LARGE SCALE GENOMIC DNA]</scope>
    <source>
        <strain evidence="10">cv. B73</strain>
    </source>
</reference>